<organism evidence="2">
    <name type="scientific">Methylobacterium bullatum</name>
    <dbReference type="NCBI Taxonomy" id="570505"/>
    <lineage>
        <taxon>Bacteria</taxon>
        <taxon>Pseudomonadati</taxon>
        <taxon>Pseudomonadota</taxon>
        <taxon>Alphaproteobacteria</taxon>
        <taxon>Hyphomicrobiales</taxon>
        <taxon>Methylobacteriaceae</taxon>
        <taxon>Methylobacterium</taxon>
    </lineage>
</organism>
<keyword evidence="1" id="KW-0812">Transmembrane</keyword>
<reference evidence="2" key="1">
    <citation type="submission" date="2019-12" db="EMBL/GenBank/DDBJ databases">
        <authorList>
            <person name="Cremers G."/>
        </authorList>
    </citation>
    <scope>NUCLEOTIDE SEQUENCE</scope>
    <source>
        <strain evidence="2">Mbul1</strain>
    </source>
</reference>
<evidence type="ECO:0000256" key="1">
    <source>
        <dbReference type="SAM" id="Phobius"/>
    </source>
</evidence>
<gene>
    <name evidence="2" type="ORF">MBUL_03312</name>
</gene>
<accession>A0A679J7Q5</accession>
<dbReference type="AlphaFoldDB" id="A0A679J7Q5"/>
<keyword evidence="1" id="KW-0472">Membrane</keyword>
<proteinExistence type="predicted"/>
<dbReference type="EMBL" id="LR743504">
    <property type="protein sequence ID" value="CAA2105674.1"/>
    <property type="molecule type" value="Genomic_DNA"/>
</dbReference>
<evidence type="ECO:0000313" key="2">
    <source>
        <dbReference type="EMBL" id="CAA2105674.1"/>
    </source>
</evidence>
<name>A0A679J7Q5_9HYPH</name>
<feature type="transmembrane region" description="Helical" evidence="1">
    <location>
        <begin position="267"/>
        <end position="290"/>
    </location>
</feature>
<protein>
    <submittedName>
        <fullName evidence="2">Uncharacterized protein</fullName>
    </submittedName>
</protein>
<keyword evidence="1" id="KW-1133">Transmembrane helix</keyword>
<feature type="transmembrane region" description="Helical" evidence="1">
    <location>
        <begin position="227"/>
        <end position="247"/>
    </location>
</feature>
<feature type="transmembrane region" description="Helical" evidence="1">
    <location>
        <begin position="176"/>
        <end position="195"/>
    </location>
</feature>
<sequence>MSIAEYQALDLRPGSPIATDLSARLTEEAGRPTLSLSAPHGANAESPAFFTPVMLAWYQSHIVFARRSALAEVKRGFAQESLASGNPGFLLEAKRDEIEQTKQEHLRAGLQSFYSRVDVHDREEEIRRLRSDYDNRRAAHGRDAGSWNPWLKHGGVAAIMLLEFPLNLSSFLKIDFLTPALATASVTLIALLFAFSSHLIGRLIRQWGERFGGNVTARMRADSYRHLAFGLVLFLIGAAAIVFSRSYLVAEALSRQTALGEDGGSTISIYGVAFIGNLAVYASAVAWVLFTEDPVPDFAEERRRLDRLKRDSQKAYRKGIEREEQQLILQAQRETEQWARRDAEQARSLRNYGTCRSRFDEVCRQDARVLGLLDGYRNQLAIEARKRGVDTRFTYDGLASGETETRRDIDGDAYLSRRLALGYA</sequence>